<dbReference type="EMBL" id="JAUJEB010000013">
    <property type="protein sequence ID" value="MDN5217060.1"/>
    <property type="molecule type" value="Genomic_DNA"/>
</dbReference>
<gene>
    <name evidence="3" type="primary">larE</name>
    <name evidence="3" type="ORF">QQ020_33625</name>
</gene>
<protein>
    <submittedName>
        <fullName evidence="3">ATP-dependent sacrificial sulfur transferase LarE</fullName>
    </submittedName>
</protein>
<keyword evidence="1" id="KW-0812">Transmembrane</keyword>
<dbReference type="InterPro" id="IPR005232">
    <property type="entry name" value="LarE"/>
</dbReference>
<evidence type="ECO:0000313" key="3">
    <source>
        <dbReference type="EMBL" id="MDN5217060.1"/>
    </source>
</evidence>
<name>A0ABT8LGY0_9BACT</name>
<dbReference type="InterPro" id="IPR014729">
    <property type="entry name" value="Rossmann-like_a/b/a_fold"/>
</dbReference>
<dbReference type="Pfam" id="PF02540">
    <property type="entry name" value="NAD_synthase"/>
    <property type="match status" value="1"/>
</dbReference>
<dbReference type="CDD" id="cd01990">
    <property type="entry name" value="LarE-like"/>
    <property type="match status" value="1"/>
</dbReference>
<dbReference type="InterPro" id="IPR052188">
    <property type="entry name" value="Ni-pincer_cofactor_biosynth"/>
</dbReference>
<sequence>MNIEKSITSLKKWFSTLEGSIIAFSGGVDSALVLYLSRMFLPKPQTIGVISNSESLKAKDYQVAVDFAEKHDIILKTIYTEELKDHQYNTNPGNRCYYCKTHLYLALEEVKKTYGQFTILNGTNKDDLGDHRPGLKAASERAVRSPLAELALGKNEVRTLARHFGLSVWNKPASPCLSSRIPYGLSVTDKKLRQVEAAENLLNNAGFSDVRVRHYGSSCKVEVPASQVQHLMTSSDDLIPQIKEIGFEDCVIDTEGLVSGKMNRALKKDDAKF</sequence>
<keyword evidence="1" id="KW-1133">Transmembrane helix</keyword>
<dbReference type="SUPFAM" id="SSF52402">
    <property type="entry name" value="Adenine nucleotide alpha hydrolases-like"/>
    <property type="match status" value="1"/>
</dbReference>
<keyword evidence="4" id="KW-1185">Reference proteome</keyword>
<dbReference type="NCBIfam" id="TIGR00268">
    <property type="entry name" value="ATP-dependent sacrificial sulfur transferase LarE"/>
    <property type="match status" value="1"/>
</dbReference>
<dbReference type="PIRSF" id="PIRSF006661">
    <property type="entry name" value="PP-lp_UCP006661"/>
    <property type="match status" value="1"/>
</dbReference>
<dbReference type="InterPro" id="IPR022310">
    <property type="entry name" value="NAD/GMP_synthase"/>
</dbReference>
<proteinExistence type="predicted"/>
<dbReference type="GO" id="GO:0016740">
    <property type="term" value="F:transferase activity"/>
    <property type="evidence" value="ECO:0007669"/>
    <property type="project" value="UniProtKB-KW"/>
</dbReference>
<dbReference type="Gene3D" id="3.40.50.620">
    <property type="entry name" value="HUPs"/>
    <property type="match status" value="1"/>
</dbReference>
<dbReference type="PANTHER" id="PTHR43169">
    <property type="entry name" value="EXSB FAMILY PROTEIN"/>
    <property type="match status" value="1"/>
</dbReference>
<dbReference type="RefSeq" id="WP_346762397.1">
    <property type="nucleotide sequence ID" value="NZ_JAUJEB010000013.1"/>
</dbReference>
<organism evidence="3 4">
    <name type="scientific">Agaribacillus aureus</name>
    <dbReference type="NCBI Taxonomy" id="3051825"/>
    <lineage>
        <taxon>Bacteria</taxon>
        <taxon>Pseudomonadati</taxon>
        <taxon>Bacteroidota</taxon>
        <taxon>Cytophagia</taxon>
        <taxon>Cytophagales</taxon>
        <taxon>Splendidivirgaceae</taxon>
        <taxon>Agaribacillus</taxon>
    </lineage>
</organism>
<keyword evidence="1" id="KW-0472">Membrane</keyword>
<feature type="transmembrane region" description="Helical" evidence="1">
    <location>
        <begin position="21"/>
        <end position="41"/>
    </location>
</feature>
<dbReference type="Proteomes" id="UP001172083">
    <property type="component" value="Unassembled WGS sequence"/>
</dbReference>
<evidence type="ECO:0000313" key="4">
    <source>
        <dbReference type="Proteomes" id="UP001172083"/>
    </source>
</evidence>
<feature type="domain" description="NAD/GMP synthase" evidence="2">
    <location>
        <begin position="17"/>
        <end position="80"/>
    </location>
</feature>
<evidence type="ECO:0000256" key="1">
    <source>
        <dbReference type="SAM" id="Phobius"/>
    </source>
</evidence>
<evidence type="ECO:0000259" key="2">
    <source>
        <dbReference type="Pfam" id="PF02540"/>
    </source>
</evidence>
<keyword evidence="3" id="KW-0808">Transferase</keyword>
<dbReference type="PANTHER" id="PTHR43169:SF2">
    <property type="entry name" value="NAD_GMP SYNTHASE DOMAIN-CONTAINING PROTEIN"/>
    <property type="match status" value="1"/>
</dbReference>
<accession>A0ABT8LGY0</accession>
<comment type="caution">
    <text evidence="3">The sequence shown here is derived from an EMBL/GenBank/DDBJ whole genome shotgun (WGS) entry which is preliminary data.</text>
</comment>
<reference evidence="3" key="1">
    <citation type="submission" date="2023-06" db="EMBL/GenBank/DDBJ databases">
        <title>Genomic of Agaribacillus aureum.</title>
        <authorList>
            <person name="Wang G."/>
        </authorList>
    </citation>
    <scope>NUCLEOTIDE SEQUENCE</scope>
    <source>
        <strain evidence="3">BMA12</strain>
    </source>
</reference>